<dbReference type="EMBL" id="GBRH01279267">
    <property type="protein sequence ID" value="JAD18628.1"/>
    <property type="molecule type" value="Transcribed_RNA"/>
</dbReference>
<evidence type="ECO:0000313" key="1">
    <source>
        <dbReference type="EMBL" id="JAD18628.1"/>
    </source>
</evidence>
<sequence>MEVRFISSKDQLADVLTKPLSRAPFIVNCRNLNLRPSCCD</sequence>
<proteinExistence type="predicted"/>
<protein>
    <submittedName>
        <fullName evidence="1">Uncharacterized protein</fullName>
    </submittedName>
</protein>
<reference evidence="1" key="2">
    <citation type="journal article" date="2015" name="Data Brief">
        <title>Shoot transcriptome of the giant reed, Arundo donax.</title>
        <authorList>
            <person name="Barrero R.A."/>
            <person name="Guerrero F.D."/>
            <person name="Moolhuijzen P."/>
            <person name="Goolsby J.A."/>
            <person name="Tidwell J."/>
            <person name="Bellgard S.E."/>
            <person name="Bellgard M.I."/>
        </authorList>
    </citation>
    <scope>NUCLEOTIDE SEQUENCE</scope>
    <source>
        <tissue evidence="1">Shoot tissue taken approximately 20 cm above the soil surface</tissue>
    </source>
</reference>
<name>A0A0A8Y0Y2_ARUDO</name>
<accession>A0A0A8Y0Y2</accession>
<dbReference type="AlphaFoldDB" id="A0A0A8Y0Y2"/>
<organism evidence="1">
    <name type="scientific">Arundo donax</name>
    <name type="common">Giant reed</name>
    <name type="synonym">Donax arundinaceus</name>
    <dbReference type="NCBI Taxonomy" id="35708"/>
    <lineage>
        <taxon>Eukaryota</taxon>
        <taxon>Viridiplantae</taxon>
        <taxon>Streptophyta</taxon>
        <taxon>Embryophyta</taxon>
        <taxon>Tracheophyta</taxon>
        <taxon>Spermatophyta</taxon>
        <taxon>Magnoliopsida</taxon>
        <taxon>Liliopsida</taxon>
        <taxon>Poales</taxon>
        <taxon>Poaceae</taxon>
        <taxon>PACMAD clade</taxon>
        <taxon>Arundinoideae</taxon>
        <taxon>Arundineae</taxon>
        <taxon>Arundo</taxon>
    </lineage>
</organism>
<reference evidence="1" key="1">
    <citation type="submission" date="2014-09" db="EMBL/GenBank/DDBJ databases">
        <authorList>
            <person name="Magalhaes I.L.F."/>
            <person name="Oliveira U."/>
            <person name="Santos F.R."/>
            <person name="Vidigal T.H.D.A."/>
            <person name="Brescovit A.D."/>
            <person name="Santos A.J."/>
        </authorList>
    </citation>
    <scope>NUCLEOTIDE SEQUENCE</scope>
    <source>
        <tissue evidence="1">Shoot tissue taken approximately 20 cm above the soil surface</tissue>
    </source>
</reference>